<feature type="binding site" evidence="4">
    <location>
        <position position="616"/>
    </location>
    <ligand>
        <name>ATP</name>
        <dbReference type="ChEBI" id="CHEBI:30616"/>
    </ligand>
</feature>
<dbReference type="Gene3D" id="3.30.200.20">
    <property type="entry name" value="Phosphorylase Kinase, domain 1"/>
    <property type="match status" value="1"/>
</dbReference>
<dbReference type="PROSITE" id="PS00107">
    <property type="entry name" value="PROTEIN_KINASE_ATP"/>
    <property type="match status" value="1"/>
</dbReference>
<dbReference type="InterPro" id="IPR059179">
    <property type="entry name" value="MLKL-like_MCAfunc"/>
</dbReference>
<feature type="compositionally biased region" description="Polar residues" evidence="5">
    <location>
        <begin position="519"/>
        <end position="539"/>
    </location>
</feature>
<protein>
    <recommendedName>
        <fullName evidence="6">Protein kinase domain-containing protein</fullName>
    </recommendedName>
</protein>
<dbReference type="InterPro" id="IPR051681">
    <property type="entry name" value="Ser/Thr_Kinases-Pseudokinases"/>
</dbReference>
<evidence type="ECO:0000313" key="8">
    <source>
        <dbReference type="Proteomes" id="UP000807306"/>
    </source>
</evidence>
<feature type="compositionally biased region" description="Low complexity" evidence="5">
    <location>
        <begin position="84"/>
        <end position="96"/>
    </location>
</feature>
<keyword evidence="2 4" id="KW-0547">Nucleotide-binding</keyword>
<keyword evidence="1" id="KW-0808">Transferase</keyword>
<dbReference type="InterPro" id="IPR017441">
    <property type="entry name" value="Protein_kinase_ATP_BS"/>
</dbReference>
<feature type="region of interest" description="Disordered" evidence="5">
    <location>
        <begin position="363"/>
        <end position="382"/>
    </location>
</feature>
<gene>
    <name evidence="7" type="ORF">CPB83DRAFT_862451</name>
</gene>
<dbReference type="InterPro" id="IPR036537">
    <property type="entry name" value="Adaptor_Cbl_N_dom_sf"/>
</dbReference>
<evidence type="ECO:0000256" key="5">
    <source>
        <dbReference type="SAM" id="MobiDB-lite"/>
    </source>
</evidence>
<dbReference type="PANTHER" id="PTHR44329">
    <property type="entry name" value="SERINE/THREONINE-PROTEIN KINASE TNNI3K-RELATED"/>
    <property type="match status" value="1"/>
</dbReference>
<evidence type="ECO:0000256" key="3">
    <source>
        <dbReference type="ARBA" id="ARBA00022840"/>
    </source>
</evidence>
<dbReference type="GO" id="GO:0007166">
    <property type="term" value="P:cell surface receptor signaling pathway"/>
    <property type="evidence" value="ECO:0007669"/>
    <property type="project" value="InterPro"/>
</dbReference>
<dbReference type="PROSITE" id="PS00108">
    <property type="entry name" value="PROTEIN_KINASE_ST"/>
    <property type="match status" value="1"/>
</dbReference>
<evidence type="ECO:0000259" key="6">
    <source>
        <dbReference type="PROSITE" id="PS50011"/>
    </source>
</evidence>
<keyword evidence="8" id="KW-1185">Reference proteome</keyword>
<evidence type="ECO:0000256" key="2">
    <source>
        <dbReference type="ARBA" id="ARBA00022741"/>
    </source>
</evidence>
<dbReference type="SUPFAM" id="SSF56112">
    <property type="entry name" value="Protein kinase-like (PK-like)"/>
    <property type="match status" value="1"/>
</dbReference>
<proteinExistence type="predicted"/>
<dbReference type="Pfam" id="PF07714">
    <property type="entry name" value="PK_Tyr_Ser-Thr"/>
    <property type="match status" value="1"/>
</dbReference>
<feature type="region of interest" description="Disordered" evidence="5">
    <location>
        <begin position="519"/>
        <end position="540"/>
    </location>
</feature>
<feature type="compositionally biased region" description="Polar residues" evidence="5">
    <location>
        <begin position="701"/>
        <end position="728"/>
    </location>
</feature>
<dbReference type="EMBL" id="MU157912">
    <property type="protein sequence ID" value="KAF9523670.1"/>
    <property type="molecule type" value="Genomic_DNA"/>
</dbReference>
<dbReference type="Gene3D" id="1.20.930.20">
    <property type="entry name" value="Adaptor protein Cbl, N-terminal domain"/>
    <property type="match status" value="1"/>
</dbReference>
<sequence>MNKEKKRSPSSTPTARPTPLPETSSNAIVKVPSPLNPNSTPTKNTVPLPLSDDPTPPTVTFSPSQRVRKISGKSMSNGGTLAPGMSSMGRESSTSSLPKTLEAEGMRSTFRERSRSPARTGNSDLTAQGKEEAAIAKMGSSWWAEKHVSRGWPESPKRKQTTSKEQADAFQSTREKVAQAAVSVLGTTTDIVHEVLTVGVEFLDLAPIPGLQTAAKTLLGIWDAAQAVDMNRLSCLRLTERCADILISIRLEIHEAGDVVEQELEAPISKLEESYLTIYRFMDKQVHRPWLKRYLKRDEIMGEISGCDVALRDALALFNISIQIRILRNVQDAEHRRQAEMSELMAMVQGHLPLADGDRKVFTEHTEEPEDSEGEHTSNSDSVTDFAATTNALGLFDSADDGSRTPTTTLASTEVIPTLQSIHAIQNSLDAALDLSELRQLLREALQTSSDADMVEVLQIKRQEMPDAIKSLQRAYERLAERDGDVDSVGGKGVLLGKVVRRVSVKEVEGNGGLKRSTTIVSIESTGSSSEGDSAGSNTEIRKRDTLDREFIESGIDALTRMSRGAERSLPSWTITKYEVDRDEKIGVGFFSDVFKGTWRGRTVAIKILAESTPRKLFVREVGIWKTLRHANVLSLYGASSATGDPPWFFVSPYLKNGSLVQYLKRIEVEVRPSGLGLGPGASVSSVTPQRSPGNRAVTMPQPSRASGSSIITSHPESTLSPSASTTRPSRDGSPVQREWDLFRFMHEVAKGMEYLHGKGVLHGDLKAANVLVDDKFRCVISDFGQSEMKSEAFRISGEKRPHGTLRWLSPELMDGIGQMTQAADVWAFSICCVEILTMGRMPWQLLDDETVRSLVLRENTRPPIPKHSRFNTPGLQDILRNCWNTKPDLRPQFSKIARDFRLLRKSFGQDLFESPRLPPIEDLPEQTSSPSPDMRPSDNLPSFLRGLNPIPQDILHGSTNPEAADLAHKGGLPTSDISHHESTVSTGEIRMPEQVIYTPGPSNSSSRRSSVFVHHPEPDSGHIKVVDFDGYESPPPTDERAAAVKNERRYRLLLTHDYHPSLTLPLWEPTPVDLGAVGYLSRPSGEFVTLFNAYRPVNSSHPSIQRLPSIEGYGRPSLGLQRQDRRTVTQKAFDLFNGGSLSFKNSSKQVARRYPFALKNGHKVAYLCTEITQYEYIETLDAPKKWFQLHADTIMQAYGRERQIQKEDLFLVIGTLKTPNYGLFVSHSHPEGHVHFNVYANSKAGQPWGTFTTDSDVAGEVGPSYDSDELETPRLSASKVSVHGDPTTAVLIARLRFKPDASEATSR</sequence>
<feature type="region of interest" description="Disordered" evidence="5">
    <location>
        <begin position="914"/>
        <end position="941"/>
    </location>
</feature>
<keyword evidence="1" id="KW-0723">Serine/threonine-protein kinase</keyword>
<feature type="compositionally biased region" description="Basic and acidic residues" evidence="5">
    <location>
        <begin position="101"/>
        <end position="115"/>
    </location>
</feature>
<keyword evidence="1" id="KW-0418">Kinase</keyword>
<evidence type="ECO:0000256" key="4">
    <source>
        <dbReference type="PROSITE-ProRule" id="PRU10141"/>
    </source>
</evidence>
<dbReference type="InterPro" id="IPR000719">
    <property type="entry name" value="Prot_kinase_dom"/>
</dbReference>
<feature type="region of interest" description="Disordered" evidence="5">
    <location>
        <begin position="1"/>
        <end position="129"/>
    </location>
</feature>
<evidence type="ECO:0000256" key="1">
    <source>
        <dbReference type="ARBA" id="ARBA00022527"/>
    </source>
</evidence>
<name>A0A9P6JKA3_9AGAR</name>
<reference evidence="7" key="1">
    <citation type="submission" date="2020-11" db="EMBL/GenBank/DDBJ databases">
        <authorList>
            <consortium name="DOE Joint Genome Institute"/>
            <person name="Ahrendt S."/>
            <person name="Riley R."/>
            <person name="Andreopoulos W."/>
            <person name="Labutti K."/>
            <person name="Pangilinan J."/>
            <person name="Ruiz-Duenas F.J."/>
            <person name="Barrasa J.M."/>
            <person name="Sanchez-Garcia M."/>
            <person name="Camarero S."/>
            <person name="Miyauchi S."/>
            <person name="Serrano A."/>
            <person name="Linde D."/>
            <person name="Babiker R."/>
            <person name="Drula E."/>
            <person name="Ayuso-Fernandez I."/>
            <person name="Pacheco R."/>
            <person name="Padilla G."/>
            <person name="Ferreira P."/>
            <person name="Barriuso J."/>
            <person name="Kellner H."/>
            <person name="Castanera R."/>
            <person name="Alfaro M."/>
            <person name="Ramirez L."/>
            <person name="Pisabarro A.G."/>
            <person name="Kuo A."/>
            <person name="Tritt A."/>
            <person name="Lipzen A."/>
            <person name="He G."/>
            <person name="Yan M."/>
            <person name="Ng V."/>
            <person name="Cullen D."/>
            <person name="Martin F."/>
            <person name="Rosso M.-N."/>
            <person name="Henrissat B."/>
            <person name="Hibbett D."/>
            <person name="Martinez A.T."/>
            <person name="Grigoriev I.V."/>
        </authorList>
    </citation>
    <scope>NUCLEOTIDE SEQUENCE</scope>
    <source>
        <strain evidence="7">CBS 506.95</strain>
    </source>
</reference>
<dbReference type="Proteomes" id="UP000807306">
    <property type="component" value="Unassembled WGS sequence"/>
</dbReference>
<dbReference type="InterPro" id="IPR001245">
    <property type="entry name" value="Ser-Thr/Tyr_kinase_cat_dom"/>
</dbReference>
<dbReference type="PROSITE" id="PS50011">
    <property type="entry name" value="PROTEIN_KINASE_DOM"/>
    <property type="match status" value="1"/>
</dbReference>
<dbReference type="GO" id="GO:0004674">
    <property type="term" value="F:protein serine/threonine kinase activity"/>
    <property type="evidence" value="ECO:0007669"/>
    <property type="project" value="UniProtKB-KW"/>
</dbReference>
<comment type="caution">
    <text evidence="7">The sequence shown here is derived from an EMBL/GenBank/DDBJ whole genome shotgun (WGS) entry which is preliminary data.</text>
</comment>
<feature type="region of interest" description="Disordered" evidence="5">
    <location>
        <begin position="146"/>
        <end position="172"/>
    </location>
</feature>
<organism evidence="7 8">
    <name type="scientific">Crepidotus variabilis</name>
    <dbReference type="NCBI Taxonomy" id="179855"/>
    <lineage>
        <taxon>Eukaryota</taxon>
        <taxon>Fungi</taxon>
        <taxon>Dikarya</taxon>
        <taxon>Basidiomycota</taxon>
        <taxon>Agaricomycotina</taxon>
        <taxon>Agaricomycetes</taxon>
        <taxon>Agaricomycetidae</taxon>
        <taxon>Agaricales</taxon>
        <taxon>Agaricineae</taxon>
        <taxon>Crepidotaceae</taxon>
        <taxon>Crepidotus</taxon>
    </lineage>
</organism>
<dbReference type="InterPro" id="IPR011009">
    <property type="entry name" value="Kinase-like_dom_sf"/>
</dbReference>
<dbReference type="CDD" id="cd21037">
    <property type="entry name" value="MLKL_NTD"/>
    <property type="match status" value="1"/>
</dbReference>
<dbReference type="Gene3D" id="1.10.510.10">
    <property type="entry name" value="Transferase(Phosphotransferase) domain 1"/>
    <property type="match status" value="1"/>
</dbReference>
<dbReference type="GO" id="GO:0005524">
    <property type="term" value="F:ATP binding"/>
    <property type="evidence" value="ECO:0007669"/>
    <property type="project" value="UniProtKB-UniRule"/>
</dbReference>
<feature type="compositionally biased region" description="Polar residues" evidence="5">
    <location>
        <begin position="117"/>
        <end position="126"/>
    </location>
</feature>
<accession>A0A9P6JKA3</accession>
<feature type="compositionally biased region" description="Basic and acidic residues" evidence="5">
    <location>
        <begin position="1015"/>
        <end position="1028"/>
    </location>
</feature>
<dbReference type="OrthoDB" id="1668230at2759"/>
<evidence type="ECO:0000313" key="7">
    <source>
        <dbReference type="EMBL" id="KAF9523670.1"/>
    </source>
</evidence>
<feature type="region of interest" description="Disordered" evidence="5">
    <location>
        <begin position="679"/>
        <end position="735"/>
    </location>
</feature>
<feature type="compositionally biased region" description="Polar residues" evidence="5">
    <location>
        <begin position="683"/>
        <end position="693"/>
    </location>
</feature>
<dbReference type="SMART" id="SM00220">
    <property type="entry name" value="S_TKc"/>
    <property type="match status" value="1"/>
</dbReference>
<feature type="domain" description="Protein kinase" evidence="6">
    <location>
        <begin position="580"/>
        <end position="903"/>
    </location>
</feature>
<feature type="region of interest" description="Disordered" evidence="5">
    <location>
        <begin position="969"/>
        <end position="1040"/>
    </location>
</feature>
<keyword evidence="3 4" id="KW-0067">ATP-binding</keyword>
<dbReference type="InterPro" id="IPR008271">
    <property type="entry name" value="Ser/Thr_kinase_AS"/>
</dbReference>